<comment type="caution">
    <text evidence="9">The sequence shown here is derived from an EMBL/GenBank/DDBJ whole genome shotgun (WGS) entry which is preliminary data.</text>
</comment>
<dbReference type="PROSITE" id="PS51257">
    <property type="entry name" value="PROKAR_LIPOPROTEIN"/>
    <property type="match status" value="1"/>
</dbReference>
<dbReference type="InterPro" id="IPR058625">
    <property type="entry name" value="MdtA-like_BSH"/>
</dbReference>
<organism evidence="9 10">
    <name type="scientific">Pseudanabaena cinerea FACHB-1277</name>
    <dbReference type="NCBI Taxonomy" id="2949581"/>
    <lineage>
        <taxon>Bacteria</taxon>
        <taxon>Bacillati</taxon>
        <taxon>Cyanobacteriota</taxon>
        <taxon>Cyanophyceae</taxon>
        <taxon>Pseudanabaenales</taxon>
        <taxon>Pseudanabaenaceae</taxon>
        <taxon>Pseudanabaena</taxon>
        <taxon>Pseudanabaena cinerea</taxon>
    </lineage>
</organism>
<evidence type="ECO:0000313" key="10">
    <source>
        <dbReference type="Proteomes" id="UP000631421"/>
    </source>
</evidence>
<dbReference type="InterPro" id="IPR058792">
    <property type="entry name" value="Beta-barrel_RND_2"/>
</dbReference>
<feature type="signal peptide" evidence="5">
    <location>
        <begin position="1"/>
        <end position="22"/>
    </location>
</feature>
<protein>
    <submittedName>
        <fullName evidence="9">Efflux RND transporter periplasmic adaptor subunit</fullName>
    </submittedName>
</protein>
<accession>A0A926Z697</accession>
<feature type="chain" id="PRO_5037485296" evidence="5">
    <location>
        <begin position="23"/>
        <end position="461"/>
    </location>
</feature>
<dbReference type="PANTHER" id="PTHR30469">
    <property type="entry name" value="MULTIDRUG RESISTANCE PROTEIN MDTA"/>
    <property type="match status" value="1"/>
</dbReference>
<evidence type="ECO:0000259" key="7">
    <source>
        <dbReference type="Pfam" id="PF25954"/>
    </source>
</evidence>
<dbReference type="SUPFAM" id="SSF111369">
    <property type="entry name" value="HlyD-like secretion proteins"/>
    <property type="match status" value="1"/>
</dbReference>
<dbReference type="Pfam" id="PF25954">
    <property type="entry name" value="Beta-barrel_RND_2"/>
    <property type="match status" value="1"/>
</dbReference>
<feature type="domain" description="Multidrug resistance protein MdtA-like C-terminal permuted SH3" evidence="8">
    <location>
        <begin position="410"/>
        <end position="442"/>
    </location>
</feature>
<keyword evidence="10" id="KW-1185">Reference proteome</keyword>
<feature type="domain" description="Multidrug resistance protein MdtA-like barrel-sandwich hybrid" evidence="6">
    <location>
        <begin position="64"/>
        <end position="241"/>
    </location>
</feature>
<reference evidence="9" key="1">
    <citation type="journal article" date="2015" name="ISME J.">
        <title>Draft Genome Sequence of Streptomyces incarnatus NRRL8089, which Produces the Nucleoside Antibiotic Sinefungin.</title>
        <authorList>
            <person name="Oshima K."/>
            <person name="Hattori M."/>
            <person name="Shimizu H."/>
            <person name="Fukuda K."/>
            <person name="Nemoto M."/>
            <person name="Inagaki K."/>
            <person name="Tamura T."/>
        </authorList>
    </citation>
    <scope>NUCLEOTIDE SEQUENCE</scope>
    <source>
        <strain evidence="9">FACHB-1277</strain>
    </source>
</reference>
<dbReference type="EMBL" id="JACJPY010000026">
    <property type="protein sequence ID" value="MBD2150440.1"/>
    <property type="molecule type" value="Genomic_DNA"/>
</dbReference>
<evidence type="ECO:0000259" key="8">
    <source>
        <dbReference type="Pfam" id="PF25967"/>
    </source>
</evidence>
<feature type="domain" description="CusB-like beta-barrel" evidence="7">
    <location>
        <begin position="254"/>
        <end position="328"/>
    </location>
</feature>
<dbReference type="GO" id="GO:0015562">
    <property type="term" value="F:efflux transmembrane transporter activity"/>
    <property type="evidence" value="ECO:0007669"/>
    <property type="project" value="TreeGrafter"/>
</dbReference>
<dbReference type="PANTHER" id="PTHR30469:SF15">
    <property type="entry name" value="HLYD FAMILY OF SECRETION PROTEINS"/>
    <property type="match status" value="1"/>
</dbReference>
<dbReference type="FunFam" id="2.40.30.170:FF:000010">
    <property type="entry name" value="Efflux RND transporter periplasmic adaptor subunit"/>
    <property type="match status" value="1"/>
</dbReference>
<keyword evidence="3" id="KW-0175">Coiled coil</keyword>
<reference evidence="9" key="2">
    <citation type="submission" date="2020-08" db="EMBL/GenBank/DDBJ databases">
        <authorList>
            <person name="Chen M."/>
            <person name="Teng W."/>
            <person name="Zhao L."/>
            <person name="Hu C."/>
            <person name="Zhou Y."/>
            <person name="Han B."/>
            <person name="Song L."/>
            <person name="Shu W."/>
        </authorList>
    </citation>
    <scope>NUCLEOTIDE SEQUENCE</scope>
    <source>
        <strain evidence="9">FACHB-1277</strain>
    </source>
</reference>
<dbReference type="Gene3D" id="2.40.30.170">
    <property type="match status" value="1"/>
</dbReference>
<evidence type="ECO:0000256" key="4">
    <source>
        <dbReference type="SAM" id="MobiDB-lite"/>
    </source>
</evidence>
<evidence type="ECO:0000256" key="2">
    <source>
        <dbReference type="ARBA" id="ARBA00022448"/>
    </source>
</evidence>
<evidence type="ECO:0000256" key="3">
    <source>
        <dbReference type="SAM" id="Coils"/>
    </source>
</evidence>
<dbReference type="RefSeq" id="WP_190350806.1">
    <property type="nucleotide sequence ID" value="NZ_JACJPY010000026.1"/>
</dbReference>
<feature type="region of interest" description="Disordered" evidence="4">
    <location>
        <begin position="342"/>
        <end position="402"/>
    </location>
</feature>
<evidence type="ECO:0000259" key="6">
    <source>
        <dbReference type="Pfam" id="PF25917"/>
    </source>
</evidence>
<dbReference type="Pfam" id="PF25967">
    <property type="entry name" value="RND-MFP_C"/>
    <property type="match status" value="1"/>
</dbReference>
<name>A0A926Z697_9CYAN</name>
<dbReference type="Pfam" id="PF25917">
    <property type="entry name" value="BSH_RND"/>
    <property type="match status" value="1"/>
</dbReference>
<dbReference type="GO" id="GO:1990281">
    <property type="term" value="C:efflux pump complex"/>
    <property type="evidence" value="ECO:0007669"/>
    <property type="project" value="TreeGrafter"/>
</dbReference>
<dbReference type="Gene3D" id="1.10.287.470">
    <property type="entry name" value="Helix hairpin bin"/>
    <property type="match status" value="2"/>
</dbReference>
<feature type="coiled-coil region" evidence="3">
    <location>
        <begin position="164"/>
        <end position="191"/>
    </location>
</feature>
<comment type="similarity">
    <text evidence="1">Belongs to the membrane fusion protein (MFP) (TC 8.A.1) family.</text>
</comment>
<keyword evidence="2" id="KW-0813">Transport</keyword>
<dbReference type="Gene3D" id="2.40.50.100">
    <property type="match status" value="1"/>
</dbReference>
<gene>
    <name evidence="9" type="ORF">H6F44_09960</name>
</gene>
<proteinExistence type="inferred from homology"/>
<feature type="compositionally biased region" description="Low complexity" evidence="4">
    <location>
        <begin position="352"/>
        <end position="372"/>
    </location>
</feature>
<dbReference type="InterPro" id="IPR058627">
    <property type="entry name" value="MdtA-like_C"/>
</dbReference>
<keyword evidence="5" id="KW-0732">Signal</keyword>
<sequence length="461" mass="48900">MKAIWTLVAIAGLSVGTVGCNAAKDATQAQPQNQKQAIAVDVAVAKLGVLQENAEYTGTTAPIREVAVRSRIEGRLLDLAVDVGDRVEVGQIIGQLDDTVLSATVLQADAEVAAREAEVSQANAAVGNARAQVERARLEYQQAVLDANRFTQLAKEGAVSSQIAETAITKRQTLEQALRSAEQQVKLQEQSVGSSSQRVLVQEAIRLREQERQSYTTITAPFDGVVLERVSETGSLLFAGNEVVKLGDFSEVKVIVQVSELEIGNIRLNQAVNVKFDTFPNQKFTGTVRRISPVADAVARLIPVEVVVTNRDSRLGSGQLARVQFANTQAQQIVIAETALEASGRSGQRGKPNPSANPATQASPAAAPTPQADSKNPKGSRNSATRGKPNQADGGQPATLFVLTGDPQAPKVVARKVTLGDRRDGKVAIRSGLQEGDRVVVRSGGKLKDGDTVKISVLSDL</sequence>
<dbReference type="Gene3D" id="2.40.420.20">
    <property type="match status" value="1"/>
</dbReference>
<dbReference type="AlphaFoldDB" id="A0A926Z697"/>
<feature type="compositionally biased region" description="Polar residues" evidence="4">
    <location>
        <begin position="373"/>
        <end position="385"/>
    </location>
</feature>
<evidence type="ECO:0000256" key="1">
    <source>
        <dbReference type="ARBA" id="ARBA00009477"/>
    </source>
</evidence>
<evidence type="ECO:0000313" key="9">
    <source>
        <dbReference type="EMBL" id="MBD2150440.1"/>
    </source>
</evidence>
<evidence type="ECO:0000256" key="5">
    <source>
        <dbReference type="SAM" id="SignalP"/>
    </source>
</evidence>
<dbReference type="Proteomes" id="UP000631421">
    <property type="component" value="Unassembled WGS sequence"/>
</dbReference>